<gene>
    <name evidence="1" type="ORF">J2S17_005625</name>
</gene>
<proteinExistence type="predicted"/>
<organism evidence="1 2">
    <name type="scientific">Cytobacillus purgationiresistens</name>
    <dbReference type="NCBI Taxonomy" id="863449"/>
    <lineage>
        <taxon>Bacteria</taxon>
        <taxon>Bacillati</taxon>
        <taxon>Bacillota</taxon>
        <taxon>Bacilli</taxon>
        <taxon>Bacillales</taxon>
        <taxon>Bacillaceae</taxon>
        <taxon>Cytobacillus</taxon>
    </lineage>
</organism>
<comment type="caution">
    <text evidence="1">The sequence shown here is derived from an EMBL/GenBank/DDBJ whole genome shotgun (WGS) entry which is preliminary data.</text>
</comment>
<accession>A0ABU0ATD3</accession>
<dbReference type="Proteomes" id="UP001238088">
    <property type="component" value="Unassembled WGS sequence"/>
</dbReference>
<reference evidence="1 2" key="1">
    <citation type="submission" date="2023-07" db="EMBL/GenBank/DDBJ databases">
        <title>Genomic Encyclopedia of Type Strains, Phase IV (KMG-IV): sequencing the most valuable type-strain genomes for metagenomic binning, comparative biology and taxonomic classification.</title>
        <authorList>
            <person name="Goeker M."/>
        </authorList>
    </citation>
    <scope>NUCLEOTIDE SEQUENCE [LARGE SCALE GENOMIC DNA]</scope>
    <source>
        <strain evidence="1 2">DSM 23494</strain>
    </source>
</reference>
<evidence type="ECO:0000313" key="2">
    <source>
        <dbReference type="Proteomes" id="UP001238088"/>
    </source>
</evidence>
<keyword evidence="2" id="KW-1185">Reference proteome</keyword>
<protein>
    <submittedName>
        <fullName evidence="1">Uncharacterized protein</fullName>
    </submittedName>
</protein>
<name>A0ABU0ATD3_9BACI</name>
<evidence type="ECO:0000313" key="1">
    <source>
        <dbReference type="EMBL" id="MDQ0273693.1"/>
    </source>
</evidence>
<dbReference type="EMBL" id="JAUSUB010000046">
    <property type="protein sequence ID" value="MDQ0273693.1"/>
    <property type="molecule type" value="Genomic_DNA"/>
</dbReference>
<dbReference type="RefSeq" id="WP_307480139.1">
    <property type="nucleotide sequence ID" value="NZ_JAUSUB010000046.1"/>
</dbReference>
<sequence length="60" mass="6761">METILAFLLNKSFRNICLTAAITVQDDNSKWMPFLLISFWASFAAFSDIMSALLELLDTA</sequence>